<comment type="caution">
    <text evidence="3">The sequence shown here is derived from an EMBL/GenBank/DDBJ whole genome shotgun (WGS) entry which is preliminary data.</text>
</comment>
<dbReference type="RefSeq" id="WP_058602282.1">
    <property type="nucleotide sequence ID" value="NZ_LDQA01000070.1"/>
</dbReference>
<protein>
    <submittedName>
        <fullName evidence="3">Uncharacterized protein</fullName>
    </submittedName>
</protein>
<keyword evidence="4" id="KW-1185">Reference proteome</keyword>
<keyword evidence="2" id="KW-0732">Signal</keyword>
<evidence type="ECO:0000313" key="3">
    <source>
        <dbReference type="EMBL" id="KTR02627.1"/>
    </source>
</evidence>
<dbReference type="PATRIC" id="fig|401562.4.peg.4369"/>
<proteinExistence type="predicted"/>
<accession>A0A175RFL1</accession>
<feature type="signal peptide" evidence="2">
    <location>
        <begin position="1"/>
        <end position="22"/>
    </location>
</feature>
<dbReference type="Proteomes" id="UP000078529">
    <property type="component" value="Unassembled WGS sequence"/>
</dbReference>
<name>A0A175RFL1_9HYPH</name>
<sequence>MKKSLIVAIAGLLVATAVPASAQSYHSDVRQYRQQERIERGYRHGRISPREAARLERQQRRIERVERRARYYNNGRIDPRSAHKIKRMQDRANHAIRRANRDGYYR</sequence>
<reference evidence="3 4" key="1">
    <citation type="journal article" date="2016" name="Front. Microbiol.">
        <title>Genomic Resource of Rice Seed Associated Bacteria.</title>
        <authorList>
            <person name="Midha S."/>
            <person name="Bansal K."/>
            <person name="Sharma S."/>
            <person name="Kumar N."/>
            <person name="Patil P.P."/>
            <person name="Chaudhry V."/>
            <person name="Patil P.B."/>
        </authorList>
    </citation>
    <scope>NUCLEOTIDE SEQUENCE [LARGE SCALE GENOMIC DNA]</scope>
    <source>
        <strain evidence="3 4">NS365</strain>
    </source>
</reference>
<gene>
    <name evidence="3" type="ORF">NS365_21220</name>
</gene>
<dbReference type="AlphaFoldDB" id="A0A175RFL1"/>
<evidence type="ECO:0000256" key="2">
    <source>
        <dbReference type="SAM" id="SignalP"/>
    </source>
</evidence>
<feature type="region of interest" description="Disordered" evidence="1">
    <location>
        <begin position="86"/>
        <end position="106"/>
    </location>
</feature>
<organism evidence="3 4">
    <name type="scientific">Aureimonas ureilytica</name>
    <dbReference type="NCBI Taxonomy" id="401562"/>
    <lineage>
        <taxon>Bacteria</taxon>
        <taxon>Pseudomonadati</taxon>
        <taxon>Pseudomonadota</taxon>
        <taxon>Alphaproteobacteria</taxon>
        <taxon>Hyphomicrobiales</taxon>
        <taxon>Aurantimonadaceae</taxon>
        <taxon>Aureimonas</taxon>
    </lineage>
</organism>
<evidence type="ECO:0000256" key="1">
    <source>
        <dbReference type="SAM" id="MobiDB-lite"/>
    </source>
</evidence>
<feature type="chain" id="PRO_5008041845" evidence="2">
    <location>
        <begin position="23"/>
        <end position="106"/>
    </location>
</feature>
<dbReference type="EMBL" id="LDQA01000070">
    <property type="protein sequence ID" value="KTR02627.1"/>
    <property type="molecule type" value="Genomic_DNA"/>
</dbReference>
<evidence type="ECO:0000313" key="4">
    <source>
        <dbReference type="Proteomes" id="UP000078529"/>
    </source>
</evidence>